<dbReference type="InterPro" id="IPR011032">
    <property type="entry name" value="GroES-like_sf"/>
</dbReference>
<evidence type="ECO:0000256" key="6">
    <source>
        <dbReference type="RuleBase" id="RU361277"/>
    </source>
</evidence>
<evidence type="ECO:0000256" key="1">
    <source>
        <dbReference type="ARBA" id="ARBA00001947"/>
    </source>
</evidence>
<organism evidence="8 9">
    <name type="scientific">Nocardioides humi</name>
    <dbReference type="NCBI Taxonomy" id="449461"/>
    <lineage>
        <taxon>Bacteria</taxon>
        <taxon>Bacillati</taxon>
        <taxon>Actinomycetota</taxon>
        <taxon>Actinomycetes</taxon>
        <taxon>Propionibacteriales</taxon>
        <taxon>Nocardioidaceae</taxon>
        <taxon>Nocardioides</taxon>
    </lineage>
</organism>
<reference evidence="8 9" key="1">
    <citation type="journal article" date="2019" name="Int. J. Syst. Evol. Microbiol.">
        <title>The Global Catalogue of Microorganisms (GCM) 10K type strain sequencing project: providing services to taxonomists for standard genome sequencing and annotation.</title>
        <authorList>
            <consortium name="The Broad Institute Genomics Platform"/>
            <consortium name="The Broad Institute Genome Sequencing Center for Infectious Disease"/>
            <person name="Wu L."/>
            <person name="Ma J."/>
        </authorList>
    </citation>
    <scope>NUCLEOTIDE SEQUENCE [LARGE SCALE GENOMIC DNA]</scope>
    <source>
        <strain evidence="8 9">JCM 14942</strain>
    </source>
</reference>
<keyword evidence="4 6" id="KW-0862">Zinc</keyword>
<evidence type="ECO:0000313" key="9">
    <source>
        <dbReference type="Proteomes" id="UP001500842"/>
    </source>
</evidence>
<name>A0ABN2B5Q5_9ACTN</name>
<dbReference type="Pfam" id="PF00107">
    <property type="entry name" value="ADH_zinc_N"/>
    <property type="match status" value="1"/>
</dbReference>
<dbReference type="InterPro" id="IPR013149">
    <property type="entry name" value="ADH-like_C"/>
</dbReference>
<dbReference type="Gene3D" id="3.40.50.720">
    <property type="entry name" value="NAD(P)-binding Rossmann-like Domain"/>
    <property type="match status" value="1"/>
</dbReference>
<dbReference type="PANTHER" id="PTHR43350">
    <property type="entry name" value="NAD-DEPENDENT ALCOHOL DEHYDROGENASE"/>
    <property type="match status" value="1"/>
</dbReference>
<evidence type="ECO:0000256" key="3">
    <source>
        <dbReference type="ARBA" id="ARBA00022723"/>
    </source>
</evidence>
<evidence type="ECO:0000259" key="7">
    <source>
        <dbReference type="SMART" id="SM00829"/>
    </source>
</evidence>
<dbReference type="PROSITE" id="PS00059">
    <property type="entry name" value="ADH_ZINC"/>
    <property type="match status" value="1"/>
</dbReference>
<accession>A0ABN2B5Q5</accession>
<dbReference type="Pfam" id="PF08240">
    <property type="entry name" value="ADH_N"/>
    <property type="match status" value="1"/>
</dbReference>
<dbReference type="Gene3D" id="3.90.180.10">
    <property type="entry name" value="Medium-chain alcohol dehydrogenases, catalytic domain"/>
    <property type="match status" value="1"/>
</dbReference>
<evidence type="ECO:0000256" key="2">
    <source>
        <dbReference type="ARBA" id="ARBA00008072"/>
    </source>
</evidence>
<keyword evidence="9" id="KW-1185">Reference proteome</keyword>
<evidence type="ECO:0000313" key="8">
    <source>
        <dbReference type="EMBL" id="GAA1532617.1"/>
    </source>
</evidence>
<dbReference type="SMART" id="SM00829">
    <property type="entry name" value="PKS_ER"/>
    <property type="match status" value="1"/>
</dbReference>
<comment type="caution">
    <text evidence="8">The sequence shown here is derived from an EMBL/GenBank/DDBJ whole genome shotgun (WGS) entry which is preliminary data.</text>
</comment>
<evidence type="ECO:0000256" key="4">
    <source>
        <dbReference type="ARBA" id="ARBA00022833"/>
    </source>
</evidence>
<dbReference type="RefSeq" id="WP_141004225.1">
    <property type="nucleotide sequence ID" value="NZ_BAAAOR010000029.1"/>
</dbReference>
<keyword evidence="3 6" id="KW-0479">Metal-binding</keyword>
<dbReference type="InterPro" id="IPR020843">
    <property type="entry name" value="ER"/>
</dbReference>
<feature type="domain" description="Enoyl reductase (ER)" evidence="7">
    <location>
        <begin position="10"/>
        <end position="351"/>
    </location>
</feature>
<evidence type="ECO:0000256" key="5">
    <source>
        <dbReference type="ARBA" id="ARBA00023002"/>
    </source>
</evidence>
<keyword evidence="5" id="KW-0560">Oxidoreductase</keyword>
<sequence>MRAFVIEELGRFGVRDDVETLDCGPDEIRVAIKAAGVCRTDLSATDGKWPTKLPLVAGHEGSGVIVEVGANVTDRRVGQHVMIDSPACGQCYLCTHGAPTLCEKRDLSGTGVRFRLADGTPVQSMIGRGTWSQELIVHWTAGIVMPEGVPYEISSIIGCAVRTGTGQVINVARPEVGASALFFGGGGIGACAVMGARLSGCGVIAVVEPALPKHDALRAFGATHVITPEQVGDAIHDLTDGRGFDYVFENVGRPETIRAAWDATRIHGTTVVTGLGGTEGRVEFDLNELSVHAKTLIGNVGGDCLPQRDPARFAELYLLGKLDLDRLVTDRITMDDLPTALKALDTDPHVLRQVALFD</sequence>
<gene>
    <name evidence="8" type="ORF">GCM10009788_39640</name>
</gene>
<dbReference type="SUPFAM" id="SSF50129">
    <property type="entry name" value="GroES-like"/>
    <property type="match status" value="1"/>
</dbReference>
<comment type="cofactor">
    <cofactor evidence="1 6">
        <name>Zn(2+)</name>
        <dbReference type="ChEBI" id="CHEBI:29105"/>
    </cofactor>
</comment>
<dbReference type="PANTHER" id="PTHR43350:SF21">
    <property type="entry name" value="S-NITROSOMYCOTHIOL REDUCTASE MSCR"/>
    <property type="match status" value="1"/>
</dbReference>
<protein>
    <submittedName>
        <fullName evidence="8">Zn-dependent alcohol dehydrogenase</fullName>
    </submittedName>
</protein>
<dbReference type="InterPro" id="IPR013154">
    <property type="entry name" value="ADH-like_N"/>
</dbReference>
<comment type="similarity">
    <text evidence="2 6">Belongs to the zinc-containing alcohol dehydrogenase family.</text>
</comment>
<dbReference type="SUPFAM" id="SSF51735">
    <property type="entry name" value="NAD(P)-binding Rossmann-fold domains"/>
    <property type="match status" value="1"/>
</dbReference>
<dbReference type="EMBL" id="BAAAOR010000029">
    <property type="protein sequence ID" value="GAA1532617.1"/>
    <property type="molecule type" value="Genomic_DNA"/>
</dbReference>
<dbReference type="Proteomes" id="UP001500842">
    <property type="component" value="Unassembled WGS sequence"/>
</dbReference>
<proteinExistence type="inferred from homology"/>
<dbReference type="InterPro" id="IPR002328">
    <property type="entry name" value="ADH_Zn_CS"/>
</dbReference>
<dbReference type="InterPro" id="IPR036291">
    <property type="entry name" value="NAD(P)-bd_dom_sf"/>
</dbReference>